<evidence type="ECO:0000313" key="3">
    <source>
        <dbReference type="Proteomes" id="UP000198749"/>
    </source>
</evidence>
<feature type="transmembrane region" description="Helical" evidence="1">
    <location>
        <begin position="120"/>
        <end position="148"/>
    </location>
</feature>
<dbReference type="AlphaFoldDB" id="A0A1H9EGN7"/>
<feature type="transmembrane region" description="Helical" evidence="1">
    <location>
        <begin position="37"/>
        <end position="57"/>
    </location>
</feature>
<feature type="transmembrane region" description="Helical" evidence="1">
    <location>
        <begin position="78"/>
        <end position="100"/>
    </location>
</feature>
<accession>A0A1H9EGN7</accession>
<keyword evidence="1" id="KW-0472">Membrane</keyword>
<dbReference type="EMBL" id="FOGB01000002">
    <property type="protein sequence ID" value="SEQ24926.1"/>
    <property type="molecule type" value="Genomic_DNA"/>
</dbReference>
<proteinExistence type="predicted"/>
<keyword evidence="1" id="KW-0812">Transmembrane</keyword>
<evidence type="ECO:0000313" key="2">
    <source>
        <dbReference type="EMBL" id="SEQ24926.1"/>
    </source>
</evidence>
<gene>
    <name evidence="2" type="ORF">SAMN03080615_00894</name>
</gene>
<name>A0A1H9EGN7_9GAMM</name>
<organism evidence="2 3">
    <name type="scientific">Amphritea atlantica</name>
    <dbReference type="NCBI Taxonomy" id="355243"/>
    <lineage>
        <taxon>Bacteria</taxon>
        <taxon>Pseudomonadati</taxon>
        <taxon>Pseudomonadota</taxon>
        <taxon>Gammaproteobacteria</taxon>
        <taxon>Oceanospirillales</taxon>
        <taxon>Oceanospirillaceae</taxon>
        <taxon>Amphritea</taxon>
    </lineage>
</organism>
<sequence>MEKQTQGNNHEQQKIHLEKLKQFNENQADTRKRVDLLVRYILAVDGLALTISMGLFAKKDAPDLSESAVAMLQWSWSLLFISIVFMILVVLFMILGGYILGEGWRKELDGESTETVIPVWIDVFAWALGTAGLLSFAIGVFYLGWVAISSIAT</sequence>
<evidence type="ECO:0000256" key="1">
    <source>
        <dbReference type="SAM" id="Phobius"/>
    </source>
</evidence>
<keyword evidence="1" id="KW-1133">Transmembrane helix</keyword>
<reference evidence="3" key="1">
    <citation type="submission" date="2016-10" db="EMBL/GenBank/DDBJ databases">
        <authorList>
            <person name="Varghese N."/>
            <person name="Submissions S."/>
        </authorList>
    </citation>
    <scope>NUCLEOTIDE SEQUENCE [LARGE SCALE GENOMIC DNA]</scope>
    <source>
        <strain evidence="3">DSM 18887</strain>
    </source>
</reference>
<dbReference type="Proteomes" id="UP000198749">
    <property type="component" value="Unassembled WGS sequence"/>
</dbReference>
<dbReference type="RefSeq" id="WP_091354562.1">
    <property type="nucleotide sequence ID" value="NZ_AP025284.1"/>
</dbReference>
<protein>
    <submittedName>
        <fullName evidence="2">Uncharacterized protein</fullName>
    </submittedName>
</protein>
<keyword evidence="3" id="KW-1185">Reference proteome</keyword>